<organism evidence="1">
    <name type="scientific">Acinetobacter baumannii</name>
    <dbReference type="NCBI Taxonomy" id="470"/>
    <lineage>
        <taxon>Bacteria</taxon>
        <taxon>Pseudomonadati</taxon>
        <taxon>Pseudomonadota</taxon>
        <taxon>Gammaproteobacteria</taxon>
        <taxon>Moraxellales</taxon>
        <taxon>Moraxellaceae</taxon>
        <taxon>Acinetobacter</taxon>
        <taxon>Acinetobacter calcoaceticus/baumannii complex</taxon>
    </lineage>
</organism>
<gene>
    <name evidence="1" type="ORF">FPK87_24045</name>
</gene>
<dbReference type="InterPro" id="IPR013783">
    <property type="entry name" value="Ig-like_fold"/>
</dbReference>
<dbReference type="InterPro" id="IPR014756">
    <property type="entry name" value="Ig_E-set"/>
</dbReference>
<dbReference type="AlphaFoldDB" id="A0ABD5DHG3"/>
<dbReference type="Gene3D" id="2.60.40.10">
    <property type="entry name" value="Immunoglobulins"/>
    <property type="match status" value="1"/>
</dbReference>
<proteinExistence type="predicted"/>
<dbReference type="Gene3D" id="3.20.20.80">
    <property type="entry name" value="Glycosidases"/>
    <property type="match status" value="1"/>
</dbReference>
<name>A0ABD5DHG3_ACIBA</name>
<sequence>FYRYAMTVYHPQSRKVEQYEVTDPYAHSLSTNSEYSQVVDLNDSALKPEGWDGLTMPHAQKTKADLAKMTIHESHIRDLSAWDQTVPAELRG</sequence>
<accession>A0ABD5DHG3</accession>
<comment type="caution">
    <text evidence="1">The sequence shown here is derived from an EMBL/GenBank/DDBJ whole genome shotgun (WGS) entry which is preliminary data.</text>
</comment>
<feature type="non-terminal residue" evidence="1">
    <location>
        <position position="92"/>
    </location>
</feature>
<dbReference type="EMBL" id="VMBB01000790">
    <property type="protein sequence ID" value="MDR8263496.1"/>
    <property type="molecule type" value="Genomic_DNA"/>
</dbReference>
<protein>
    <submittedName>
        <fullName evidence="1">Uncharacterized protein</fullName>
    </submittedName>
</protein>
<reference evidence="1" key="1">
    <citation type="submission" date="2019-07" db="EMBL/GenBank/DDBJ databases">
        <title>Biological characteristics of mucoid Acinetobacter baumannii from a general hospital in China.</title>
        <authorList>
            <person name="Hua X."/>
            <person name="Yu Y."/>
        </authorList>
    </citation>
    <scope>NUCLEOTIDE SEQUENCE [LARGE SCALE GENOMIC DNA]</scope>
    <source>
        <strain evidence="1">N41</strain>
    </source>
</reference>
<dbReference type="SUPFAM" id="SSF81296">
    <property type="entry name" value="E set domains"/>
    <property type="match status" value="1"/>
</dbReference>
<feature type="non-terminal residue" evidence="1">
    <location>
        <position position="1"/>
    </location>
</feature>
<evidence type="ECO:0000313" key="1">
    <source>
        <dbReference type="EMBL" id="MDR8263496.1"/>
    </source>
</evidence>